<dbReference type="EnsemblBacteria" id="ACC82549">
    <property type="protein sequence ID" value="ACC82549"/>
    <property type="gene ID" value="Npun_R4172"/>
</dbReference>
<dbReference type="CDD" id="cd02440">
    <property type="entry name" value="AdoMet_MTases"/>
    <property type="match status" value="1"/>
</dbReference>
<evidence type="ECO:0000313" key="3">
    <source>
        <dbReference type="Proteomes" id="UP000001191"/>
    </source>
</evidence>
<keyword evidence="3" id="KW-1185">Reference proteome</keyword>
<dbReference type="SUPFAM" id="SSF53335">
    <property type="entry name" value="S-adenosyl-L-methionine-dependent methyltransferases"/>
    <property type="match status" value="1"/>
</dbReference>
<feature type="domain" description="Methyltransferase" evidence="1">
    <location>
        <begin position="198"/>
        <end position="294"/>
    </location>
</feature>
<dbReference type="KEGG" id="npu:Npun_R4172"/>
<dbReference type="GO" id="GO:0008168">
    <property type="term" value="F:methyltransferase activity"/>
    <property type="evidence" value="ECO:0007669"/>
    <property type="project" value="UniProtKB-KW"/>
</dbReference>
<dbReference type="HOGENOM" id="CLU_060508_0_0_3"/>
<dbReference type="RefSeq" id="WP_012410516.1">
    <property type="nucleotide sequence ID" value="NC_010628.1"/>
</dbReference>
<reference evidence="3" key="1">
    <citation type="submission" date="2008-04" db="EMBL/GenBank/DDBJ databases">
        <title>Complete sequence of chromosome of Nostoc punctiforme ATCC 29133.</title>
        <authorList>
            <consortium name="US DOE Joint Genome Institute"/>
            <person name="Copeland A."/>
            <person name="Lucas S."/>
            <person name="Lapidus A."/>
            <person name="Glavina del Rio T."/>
            <person name="Dalin E."/>
            <person name="Tice H."/>
            <person name="Pitluck S."/>
            <person name="Chain P."/>
            <person name="Malfatti S."/>
            <person name="Shin M."/>
            <person name="Vergez L."/>
            <person name="Schmutz J."/>
            <person name="Larimer F."/>
            <person name="Land M."/>
            <person name="Hauser L."/>
            <person name="Kyrpides N."/>
            <person name="Kim E."/>
            <person name="Meeks J.C."/>
            <person name="Elhai J."/>
            <person name="Campbell E.L."/>
            <person name="Thiel T."/>
            <person name="Longmire J."/>
            <person name="Potts M."/>
            <person name="Atlas R."/>
        </authorList>
    </citation>
    <scope>NUCLEOTIDE SEQUENCE [LARGE SCALE GENOMIC DNA]</scope>
    <source>
        <strain evidence="3">ATCC 29133 / PCC 73102</strain>
    </source>
</reference>
<proteinExistence type="predicted"/>
<keyword evidence="2" id="KW-0489">Methyltransferase</keyword>
<gene>
    <name evidence="2" type="ordered locus">Npun_R4172</name>
</gene>
<dbReference type="SMR" id="B2J8R1"/>
<dbReference type="EMBL" id="CP001037">
    <property type="protein sequence ID" value="ACC82549.1"/>
    <property type="molecule type" value="Genomic_DNA"/>
</dbReference>
<accession>B2J8R1</accession>
<evidence type="ECO:0000259" key="1">
    <source>
        <dbReference type="Pfam" id="PF13649"/>
    </source>
</evidence>
<dbReference type="Gene3D" id="3.40.50.150">
    <property type="entry name" value="Vaccinia Virus protein VP39"/>
    <property type="match status" value="1"/>
</dbReference>
<protein>
    <submittedName>
        <fullName evidence="2">Methyltransferase type 11</fullName>
    </submittedName>
</protein>
<dbReference type="PhylomeDB" id="B2J8R1"/>
<dbReference type="InterPro" id="IPR041698">
    <property type="entry name" value="Methyltransf_25"/>
</dbReference>
<dbReference type="Pfam" id="PF13649">
    <property type="entry name" value="Methyltransf_25"/>
    <property type="match status" value="1"/>
</dbReference>
<dbReference type="PANTHER" id="PTHR43591:SF24">
    <property type="entry name" value="2-METHOXY-6-POLYPRENYL-1,4-BENZOQUINOL METHYLASE, MITOCHONDRIAL"/>
    <property type="match status" value="1"/>
</dbReference>
<dbReference type="AlphaFoldDB" id="B2J8R1"/>
<sequence length="386" mass="43929">MMDRQFQHAMLPQPTHDELARQNFVQSLKTHIFRNISPGNKVVYEKLAKPKFEQEHQRPPQNRHEIREVMQHESYYRWTSALKRIHQEILWDAVNTSVGRQLPELIERAKDRGGELGTLTLDPNFQIPNYQKAVDIHCMPGGYHSEFTGGDVAAGATYDRGAYLYGLGWLGPLNNDMGLSIVQNYLLPEYPDFRPRKILDMGCSVGNSTLPYVDAYPDAEVHAIDVGAPMLRYGHARAEALGKRVHFWQQNAEHTNFPDESFDLVVSHILLHEIPPSAVRKVMQESYRLLAPGGIMLHLEAPLYRHLDVYTQFIFDWETANNNEPFWSAVRDLDLVTLATEAGFAPDKTFEKFVPNGAWKAKVTNGLFQNGNSGSLNTWFVVAATK</sequence>
<dbReference type="Proteomes" id="UP000001191">
    <property type="component" value="Chromosome"/>
</dbReference>
<dbReference type="InterPro" id="IPR029063">
    <property type="entry name" value="SAM-dependent_MTases_sf"/>
</dbReference>
<dbReference type="eggNOG" id="COG2226">
    <property type="taxonomic scope" value="Bacteria"/>
</dbReference>
<dbReference type="GO" id="GO:0032259">
    <property type="term" value="P:methylation"/>
    <property type="evidence" value="ECO:0007669"/>
    <property type="project" value="UniProtKB-KW"/>
</dbReference>
<dbReference type="PANTHER" id="PTHR43591">
    <property type="entry name" value="METHYLTRANSFERASE"/>
    <property type="match status" value="1"/>
</dbReference>
<organism evidence="2 3">
    <name type="scientific">Nostoc punctiforme (strain ATCC 29133 / PCC 73102)</name>
    <dbReference type="NCBI Taxonomy" id="63737"/>
    <lineage>
        <taxon>Bacteria</taxon>
        <taxon>Bacillati</taxon>
        <taxon>Cyanobacteriota</taxon>
        <taxon>Cyanophyceae</taxon>
        <taxon>Nostocales</taxon>
        <taxon>Nostocaceae</taxon>
        <taxon>Nostoc</taxon>
    </lineage>
</organism>
<dbReference type="STRING" id="63737.Npun_R4172"/>
<keyword evidence="2" id="KW-0808">Transferase</keyword>
<name>B2J8R1_NOSP7</name>
<reference evidence="2 3" key="2">
    <citation type="journal article" date="2013" name="Plant Physiol.">
        <title>A Nostoc punctiforme Sugar Transporter Necessary to Establish a Cyanobacterium-Plant Symbiosis.</title>
        <authorList>
            <person name="Ekman M."/>
            <person name="Picossi S."/>
            <person name="Campbell E.L."/>
            <person name="Meeks J.C."/>
            <person name="Flores E."/>
        </authorList>
    </citation>
    <scope>NUCLEOTIDE SEQUENCE [LARGE SCALE GENOMIC DNA]</scope>
    <source>
        <strain evidence="3">ATCC 29133 / PCC 73102</strain>
    </source>
</reference>
<evidence type="ECO:0000313" key="2">
    <source>
        <dbReference type="EMBL" id="ACC82549.1"/>
    </source>
</evidence>